<accession>A0A7L0WY51</accession>
<feature type="non-terminal residue" evidence="4">
    <location>
        <position position="1"/>
    </location>
</feature>
<proteinExistence type="inferred from homology"/>
<dbReference type="GO" id="GO:0005200">
    <property type="term" value="F:structural constituent of cytoskeleton"/>
    <property type="evidence" value="ECO:0007669"/>
    <property type="project" value="InterPro"/>
</dbReference>
<dbReference type="PANTHER" id="PTHR31203">
    <property type="entry name" value="BETA-KERATIN-RELATED PROTEIN-RELATED"/>
    <property type="match status" value="1"/>
</dbReference>
<evidence type="ECO:0000256" key="2">
    <source>
        <dbReference type="ARBA" id="ARBA00022744"/>
    </source>
</evidence>
<dbReference type="GO" id="GO:0005882">
    <property type="term" value="C:intermediate filament"/>
    <property type="evidence" value="ECO:0007669"/>
    <property type="project" value="UniProtKB-KW"/>
</dbReference>
<comment type="subunit">
    <text evidence="3">The avian keratins (F-ker, S-ker, C-ker and B-ker) are a complex mixture of very similar polypeptides.</text>
</comment>
<dbReference type="OrthoDB" id="9215389at2759"/>
<gene>
    <name evidence="4" type="primary">Krf2_1</name>
    <name evidence="4" type="ORF">ALELAT_R05984</name>
</gene>
<sequence>VVVTLPGSILSSFLQNTAVGSSISDAVAGSILICHVMLITSGGLDLSCISRRYCGSRYPPC</sequence>
<comment type="caution">
    <text evidence="4">The sequence shown here is derived from an EMBL/GenBank/DDBJ whole genome shotgun (WGS) entry which is preliminary data.</text>
</comment>
<evidence type="ECO:0000313" key="5">
    <source>
        <dbReference type="Proteomes" id="UP000562322"/>
    </source>
</evidence>
<comment type="similarity">
    <text evidence="1 3">Belongs to the avian keratin family.</text>
</comment>
<dbReference type="InterPro" id="IPR003461">
    <property type="entry name" value="Keratin"/>
</dbReference>
<dbReference type="AlphaFoldDB" id="A0A7L0WY51"/>
<reference evidence="4 5" key="1">
    <citation type="submission" date="2019-09" db="EMBL/GenBank/DDBJ databases">
        <title>Bird 10,000 Genomes (B10K) Project - Family phase.</title>
        <authorList>
            <person name="Zhang G."/>
        </authorList>
    </citation>
    <scope>NUCLEOTIDE SEQUENCE [LARGE SCALE GENOMIC DNA]</scope>
    <source>
        <strain evidence="4">B10K-DU-001-39</strain>
        <tissue evidence="4">Muscle</tissue>
    </source>
</reference>
<dbReference type="Proteomes" id="UP000562322">
    <property type="component" value="Unassembled WGS sequence"/>
</dbReference>
<evidence type="ECO:0000313" key="4">
    <source>
        <dbReference type="EMBL" id="NXL96078.1"/>
    </source>
</evidence>
<dbReference type="Pfam" id="PF02422">
    <property type="entry name" value="Keratin"/>
    <property type="match status" value="1"/>
</dbReference>
<dbReference type="PANTHER" id="PTHR31203:SF1">
    <property type="entry name" value="BETA-KERATIN-RELATED PROTEIN-RELATED"/>
    <property type="match status" value="1"/>
</dbReference>
<protein>
    <recommendedName>
        <fullName evidence="3">Keratin</fullName>
    </recommendedName>
</protein>
<evidence type="ECO:0000256" key="1">
    <source>
        <dbReference type="ARBA" id="ARBA00008702"/>
    </source>
</evidence>
<name>A0A7L0WY51_ALELA</name>
<evidence type="ECO:0000256" key="3">
    <source>
        <dbReference type="RuleBase" id="RU364002"/>
    </source>
</evidence>
<organism evidence="4 5">
    <name type="scientific">Alectura lathami</name>
    <name type="common">Australian brush turkey</name>
    <dbReference type="NCBI Taxonomy" id="81907"/>
    <lineage>
        <taxon>Eukaryota</taxon>
        <taxon>Metazoa</taxon>
        <taxon>Chordata</taxon>
        <taxon>Craniata</taxon>
        <taxon>Vertebrata</taxon>
        <taxon>Euteleostomi</taxon>
        <taxon>Archelosauria</taxon>
        <taxon>Archosauria</taxon>
        <taxon>Dinosauria</taxon>
        <taxon>Saurischia</taxon>
        <taxon>Theropoda</taxon>
        <taxon>Coelurosauria</taxon>
        <taxon>Aves</taxon>
        <taxon>Neognathae</taxon>
        <taxon>Galloanserae</taxon>
        <taxon>Galliformes</taxon>
        <taxon>Megapodiidae</taxon>
        <taxon>Alectura</taxon>
    </lineage>
</organism>
<dbReference type="EMBL" id="VXAV01017286">
    <property type="protein sequence ID" value="NXL96078.1"/>
    <property type="molecule type" value="Genomic_DNA"/>
</dbReference>
<keyword evidence="2 3" id="KW-0416">Keratin</keyword>
<feature type="non-terminal residue" evidence="4">
    <location>
        <position position="61"/>
    </location>
</feature>
<keyword evidence="5" id="KW-1185">Reference proteome</keyword>